<keyword evidence="1" id="KW-0812">Transmembrane</keyword>
<proteinExistence type="predicted"/>
<evidence type="ECO:0000256" key="1">
    <source>
        <dbReference type="SAM" id="Phobius"/>
    </source>
</evidence>
<feature type="transmembrane region" description="Helical" evidence="1">
    <location>
        <begin position="80"/>
        <end position="100"/>
    </location>
</feature>
<accession>A0A100XYM8</accession>
<dbReference type="EMBL" id="LLYW01000010">
    <property type="protein sequence ID" value="KUH34105.1"/>
    <property type="molecule type" value="Genomic_DNA"/>
</dbReference>
<keyword evidence="3" id="KW-1185">Reference proteome</keyword>
<keyword evidence="1" id="KW-0472">Membrane</keyword>
<keyword evidence="1" id="KW-1133">Transmembrane helix</keyword>
<organism evidence="2 3">
    <name type="scientific">Thermococcus celericrescens</name>
    <dbReference type="NCBI Taxonomy" id="227598"/>
    <lineage>
        <taxon>Archaea</taxon>
        <taxon>Methanobacteriati</taxon>
        <taxon>Methanobacteriota</taxon>
        <taxon>Thermococci</taxon>
        <taxon>Thermococcales</taxon>
        <taxon>Thermococcaceae</taxon>
        <taxon>Thermococcus</taxon>
    </lineage>
</organism>
<dbReference type="OrthoDB" id="97597at2157"/>
<comment type="caution">
    <text evidence="2">The sequence shown here is derived from an EMBL/GenBank/DDBJ whole genome shotgun (WGS) entry which is preliminary data.</text>
</comment>
<reference evidence="2 3" key="1">
    <citation type="submission" date="2015-10" db="EMBL/GenBank/DDBJ databases">
        <title>Draft genome sequence of Thermococcus celericrescens strain DSM 17994.</title>
        <authorList>
            <person name="Hong S.-J."/>
            <person name="Park C.-E."/>
            <person name="Shin J.-H."/>
        </authorList>
    </citation>
    <scope>NUCLEOTIDE SEQUENCE [LARGE SCALE GENOMIC DNA]</scope>
    <source>
        <strain evidence="2 3">DSM 17994</strain>
    </source>
</reference>
<sequence>MIFRFDASRGILLSTFQEAPDFWALGVLSASFVDEYSLYHVEVKGDNFYLTGLVLENFTTKVESSEEDIHYPRTKTELKWMFYASIVTLVGVLVWNLKLLRVGRQ</sequence>
<dbReference type="STRING" id="227598.APY94_03305"/>
<evidence type="ECO:0000313" key="3">
    <source>
        <dbReference type="Proteomes" id="UP000053462"/>
    </source>
</evidence>
<name>A0A100XYM8_9EURY</name>
<evidence type="ECO:0000313" key="2">
    <source>
        <dbReference type="EMBL" id="KUH34105.1"/>
    </source>
</evidence>
<dbReference type="AlphaFoldDB" id="A0A100XYM8"/>
<dbReference type="Proteomes" id="UP000053462">
    <property type="component" value="Unassembled WGS sequence"/>
</dbReference>
<protein>
    <submittedName>
        <fullName evidence="2">Uncharacterized protein</fullName>
    </submittedName>
</protein>
<gene>
    <name evidence="2" type="ORF">APY94_03305</name>
</gene>
<dbReference type="RefSeq" id="WP_058938282.1">
    <property type="nucleotide sequence ID" value="NZ_LLYW01000010.1"/>
</dbReference>